<gene>
    <name evidence="1" type="ORF">JCM19296_3365</name>
</gene>
<accession>A0A081DFR0</accession>
<dbReference type="AlphaFoldDB" id="A0A081DFR0"/>
<dbReference type="Gene3D" id="3.40.1350.140">
    <property type="entry name" value="MepB-like"/>
    <property type="match status" value="1"/>
</dbReference>
<dbReference type="PIRSF" id="PIRSF032285">
    <property type="entry name" value="UCP032285"/>
    <property type="match status" value="1"/>
</dbReference>
<organism evidence="1 2">
    <name type="scientific">Nonlabens ulvanivorans</name>
    <name type="common">Persicivirga ulvanivorans</name>
    <dbReference type="NCBI Taxonomy" id="906888"/>
    <lineage>
        <taxon>Bacteria</taxon>
        <taxon>Pseudomonadati</taxon>
        <taxon>Bacteroidota</taxon>
        <taxon>Flavobacteriia</taxon>
        <taxon>Flavobacteriales</taxon>
        <taxon>Flavobacteriaceae</taxon>
        <taxon>Nonlabens</taxon>
    </lineage>
</organism>
<evidence type="ECO:0000313" key="1">
    <source>
        <dbReference type="EMBL" id="GAK77756.1"/>
    </source>
</evidence>
<dbReference type="Pfam" id="PF08877">
    <property type="entry name" value="MepB-like"/>
    <property type="match status" value="1"/>
</dbReference>
<sequence length="164" mass="19269">MNTNLAYINDKIYTQLGFNLSSFQVDSESIKYEACTFKLNDLHIAFRTAKITPTKTGQFVTIWKRSELGPIEPYHQDDVIDYLIVHVKKDQQHGQFIFPKSVLIAKGIFSTNYKDGKRGFRVYPSWDKTTNTQAIKTQKWQLNYFFRYSKELDLKIVLDLLTRQ</sequence>
<evidence type="ECO:0000313" key="2">
    <source>
        <dbReference type="Proteomes" id="UP000028980"/>
    </source>
</evidence>
<dbReference type="InterPro" id="IPR038231">
    <property type="entry name" value="MepB-like_sf"/>
</dbReference>
<evidence type="ECO:0008006" key="3">
    <source>
        <dbReference type="Google" id="ProtNLM"/>
    </source>
</evidence>
<name>A0A081DFR0_NONUL</name>
<protein>
    <recommendedName>
        <fullName evidence="3">MepB protein</fullName>
    </recommendedName>
</protein>
<dbReference type="EMBL" id="BBLG01000012">
    <property type="protein sequence ID" value="GAK77756.1"/>
    <property type="molecule type" value="Genomic_DNA"/>
</dbReference>
<dbReference type="InterPro" id="IPR011235">
    <property type="entry name" value="MepB-like"/>
</dbReference>
<reference evidence="1 2" key="1">
    <citation type="journal article" date="2014" name="Genome Announc.">
        <title>Draft Genome Sequences of Marine Flavobacterium Nonlabens Strains NR17, NR24, NR27, NR32, NR33, and Ara13.</title>
        <authorList>
            <person name="Nakanishi M."/>
            <person name="Meirelles P."/>
            <person name="Suzuki R."/>
            <person name="Takatani N."/>
            <person name="Mino S."/>
            <person name="Suda W."/>
            <person name="Oshima K."/>
            <person name="Hattori M."/>
            <person name="Ohkuma M."/>
            <person name="Hosokawa M."/>
            <person name="Miyashita K."/>
            <person name="Thompson F.L."/>
            <person name="Niwa A."/>
            <person name="Sawabe T."/>
            <person name="Sawabe T."/>
        </authorList>
    </citation>
    <scope>NUCLEOTIDE SEQUENCE [LARGE SCALE GENOMIC DNA]</scope>
    <source>
        <strain evidence="2">JCM19296</strain>
    </source>
</reference>
<proteinExistence type="predicted"/>
<dbReference type="Proteomes" id="UP000028980">
    <property type="component" value="Unassembled WGS sequence"/>
</dbReference>
<comment type="caution">
    <text evidence="1">The sequence shown here is derived from an EMBL/GenBank/DDBJ whole genome shotgun (WGS) entry which is preliminary data.</text>
</comment>